<dbReference type="Pfam" id="PF07727">
    <property type="entry name" value="RVT_2"/>
    <property type="match status" value="1"/>
</dbReference>
<dbReference type="EMBL" id="BKCJ010223621">
    <property type="protein sequence ID" value="GEY93106.1"/>
    <property type="molecule type" value="Genomic_DNA"/>
</dbReference>
<gene>
    <name evidence="2" type="ORF">Tci_465080</name>
</gene>
<dbReference type="CDD" id="cd09272">
    <property type="entry name" value="RNase_HI_RT_Ty1"/>
    <property type="match status" value="1"/>
</dbReference>
<reference evidence="2" key="1">
    <citation type="journal article" date="2019" name="Sci. Rep.">
        <title>Draft genome of Tanacetum cinerariifolium, the natural source of mosquito coil.</title>
        <authorList>
            <person name="Yamashiro T."/>
            <person name="Shiraishi A."/>
            <person name="Satake H."/>
            <person name="Nakayama K."/>
        </authorList>
    </citation>
    <scope>NUCLEOTIDE SEQUENCE</scope>
</reference>
<evidence type="ECO:0000259" key="1">
    <source>
        <dbReference type="Pfam" id="PF07727"/>
    </source>
</evidence>
<evidence type="ECO:0000313" key="2">
    <source>
        <dbReference type="EMBL" id="GEY93106.1"/>
    </source>
</evidence>
<organism evidence="2">
    <name type="scientific">Tanacetum cinerariifolium</name>
    <name type="common">Dalmatian daisy</name>
    <name type="synonym">Chrysanthemum cinerariifolium</name>
    <dbReference type="NCBI Taxonomy" id="118510"/>
    <lineage>
        <taxon>Eukaryota</taxon>
        <taxon>Viridiplantae</taxon>
        <taxon>Streptophyta</taxon>
        <taxon>Embryophyta</taxon>
        <taxon>Tracheophyta</taxon>
        <taxon>Spermatophyta</taxon>
        <taxon>Magnoliopsida</taxon>
        <taxon>eudicotyledons</taxon>
        <taxon>Gunneridae</taxon>
        <taxon>Pentapetalae</taxon>
        <taxon>asterids</taxon>
        <taxon>campanulids</taxon>
        <taxon>Asterales</taxon>
        <taxon>Asteraceae</taxon>
        <taxon>Asteroideae</taxon>
        <taxon>Anthemideae</taxon>
        <taxon>Anthemidinae</taxon>
        <taxon>Tanacetum</taxon>
    </lineage>
</organism>
<protein>
    <recommendedName>
        <fullName evidence="1">Reverse transcriptase Ty1/copia-type domain-containing protein</fullName>
    </recommendedName>
</protein>
<sequence length="274" mass="31722">MVVKTEFSNGILREEVYASQPEGFVNQDNPNHVFRMKKALYGLKKAPRVWTLNSQSPGGIFINQSKYALEMLKKYGLDKCDAVDIPKVGQSKLDEDPNRTLVNPTRYRGMVRSLMYLTASHPDLAFSVCMCARYQAKPTEKHLTTVKRVFRYLKGTIDMGLWYPNDTSFNLISFADADHLTDYGFNFNKIPSIALSYNTVQHSRTKHIVVRYHFIKEQVENKVVELYFVKTDYQLADIFTKALARECFKFLINRLGMQSITTEEMKHLEESDEE</sequence>
<feature type="domain" description="Reverse transcriptase Ty1/copia-type" evidence="1">
    <location>
        <begin position="1"/>
        <end position="51"/>
    </location>
</feature>
<dbReference type="AlphaFoldDB" id="A0A699HXP0"/>
<dbReference type="PANTHER" id="PTHR11439">
    <property type="entry name" value="GAG-POL-RELATED RETROTRANSPOSON"/>
    <property type="match status" value="1"/>
</dbReference>
<dbReference type="PANTHER" id="PTHR11439:SF486">
    <property type="entry name" value="RLK (RECEPTOR-LIKE KINASE) PROTEIN, PUTATIVE-RELATED"/>
    <property type="match status" value="1"/>
</dbReference>
<accession>A0A699HXP0</accession>
<comment type="caution">
    <text evidence="2">The sequence shown here is derived from an EMBL/GenBank/DDBJ whole genome shotgun (WGS) entry which is preliminary data.</text>
</comment>
<dbReference type="InterPro" id="IPR013103">
    <property type="entry name" value="RVT_2"/>
</dbReference>
<proteinExistence type="predicted"/>
<name>A0A699HXP0_TANCI</name>